<dbReference type="GO" id="GO:0060271">
    <property type="term" value="P:cilium assembly"/>
    <property type="evidence" value="ECO:0007669"/>
    <property type="project" value="InterPro"/>
</dbReference>
<feature type="compositionally biased region" description="Polar residues" evidence="2">
    <location>
        <begin position="255"/>
        <end position="266"/>
    </location>
</feature>
<dbReference type="GO" id="GO:0036064">
    <property type="term" value="C:ciliary basal body"/>
    <property type="evidence" value="ECO:0007669"/>
    <property type="project" value="TreeGrafter"/>
</dbReference>
<feature type="coiled-coil region" evidence="1">
    <location>
        <begin position="514"/>
        <end position="620"/>
    </location>
</feature>
<dbReference type="AlphaFoldDB" id="A0A482WJS1"/>
<name>A0A482WJS1_LAOST</name>
<feature type="compositionally biased region" description="Basic and acidic residues" evidence="2">
    <location>
        <begin position="150"/>
        <end position="176"/>
    </location>
</feature>
<dbReference type="PANTHER" id="PTHR33689">
    <property type="entry name" value="FAS-BINDING FACTOR 1"/>
    <property type="match status" value="1"/>
</dbReference>
<proteinExistence type="predicted"/>
<dbReference type="Proteomes" id="UP000291343">
    <property type="component" value="Unassembled WGS sequence"/>
</dbReference>
<sequence>MEGGVSPGDNGYEMTSALKDTEDLNDELFGALKKSSKDSKKLSALSTDDGGKKKIGFGEFDDSDPLGDISLEEPEKSTKSVINNLDKPSKSKLIADLFGLDDTENTTEQPIAEKKKSDWLGIKDSPKKSVTISDEVDKPKSQPFNNTLDPRIKKQLPEFKPSTETDKPKVTLEKEGSSVTKIFSRDDDISNLLTENKEASHEKILARRTSADKKKDITDELFGKKTDAPSGVTQYLPSSGSGRRTGFGRRRDGLSSGQLGSSTEITTTRKDDTDKNWLFGVDDNAEKKGVQSAPLPSWLGGESKPQNEPLPKSPEKNLMDKDKRIQGETTDVIVPKAKSAPILKQTKEMKQGDESVTTKPNEEGVQLKDLLSSSSVVDKNNSAILQQTESGLLAVVQMKQQKDVMAELVSRQANILRVQEQQMGQLMEQQARRQQMVEINMKQQQERINALLQALLTESGKDTFENVQNSEGINYSLSLPVLSSHHRIESSDEDDNPAEDRIKEEKLSTNVRPKRKLRRIISKLEIEIQKLEMEKATFEQRLEIQESRHNDEIKIMEKFHRHEISSWEEREEQLKQRLTDLKADYDERVTQLHDQQEKLIQQHNIRIENLQKEKMEDLKQLGEFHRLAMDQELKENALREQKIAMEERLQLTANQARLDALAKLQGQESSISCIDIIQAKGEMEGALAAAKEVRSKVEEDKQKLHQQQVNLEAEKWRLQELETELTNKQQHIEHLIKCSEAQRKEGVMALEEAKLKEKRAEERLQEAEQRLQEVALREKKMMKEKLEMTKERAILEKKRSQLDFILPNLTQSESATLGLHHKAFIDPRNLIMRLKAEKELETA</sequence>
<keyword evidence="4" id="KW-1185">Reference proteome</keyword>
<dbReference type="SMR" id="A0A482WJS1"/>
<feature type="region of interest" description="Disordered" evidence="2">
    <location>
        <begin position="221"/>
        <end position="322"/>
    </location>
</feature>
<dbReference type="EMBL" id="QKKF02033837">
    <property type="protein sequence ID" value="RZF33502.1"/>
    <property type="molecule type" value="Genomic_DNA"/>
</dbReference>
<organism evidence="3 4">
    <name type="scientific">Laodelphax striatellus</name>
    <name type="common">Small brown planthopper</name>
    <name type="synonym">Delphax striatella</name>
    <dbReference type="NCBI Taxonomy" id="195883"/>
    <lineage>
        <taxon>Eukaryota</taxon>
        <taxon>Metazoa</taxon>
        <taxon>Ecdysozoa</taxon>
        <taxon>Arthropoda</taxon>
        <taxon>Hexapoda</taxon>
        <taxon>Insecta</taxon>
        <taxon>Pterygota</taxon>
        <taxon>Neoptera</taxon>
        <taxon>Paraneoptera</taxon>
        <taxon>Hemiptera</taxon>
        <taxon>Auchenorrhyncha</taxon>
        <taxon>Fulgoroidea</taxon>
        <taxon>Delphacidae</taxon>
        <taxon>Criomorphinae</taxon>
        <taxon>Laodelphax</taxon>
    </lineage>
</organism>
<dbReference type="GO" id="GO:0005814">
    <property type="term" value="C:centriole"/>
    <property type="evidence" value="ECO:0007669"/>
    <property type="project" value="TreeGrafter"/>
</dbReference>
<feature type="compositionally biased region" description="Basic and acidic residues" evidence="2">
    <location>
        <begin position="313"/>
        <end position="322"/>
    </location>
</feature>
<gene>
    <name evidence="3" type="ORF">LSTR_LSTR010158</name>
</gene>
<evidence type="ECO:0000313" key="3">
    <source>
        <dbReference type="EMBL" id="RZF33502.1"/>
    </source>
</evidence>
<feature type="region of interest" description="Disordered" evidence="2">
    <location>
        <begin position="34"/>
        <end position="84"/>
    </location>
</feature>
<evidence type="ECO:0000313" key="4">
    <source>
        <dbReference type="Proteomes" id="UP000291343"/>
    </source>
</evidence>
<comment type="caution">
    <text evidence="3">The sequence shown here is derived from an EMBL/GenBank/DDBJ whole genome shotgun (WGS) entry which is preliminary data.</text>
</comment>
<dbReference type="OrthoDB" id="8195456at2759"/>
<feature type="coiled-coil region" evidence="1">
    <location>
        <begin position="687"/>
        <end position="796"/>
    </location>
</feature>
<dbReference type="STRING" id="195883.A0A482WJS1"/>
<accession>A0A482WJS1</accession>
<dbReference type="GO" id="GO:0097539">
    <property type="term" value="C:ciliary transition fiber"/>
    <property type="evidence" value="ECO:0007669"/>
    <property type="project" value="InterPro"/>
</dbReference>
<feature type="region of interest" description="Disordered" evidence="2">
    <location>
        <begin position="100"/>
        <end position="178"/>
    </location>
</feature>
<dbReference type="PANTHER" id="PTHR33689:SF1">
    <property type="entry name" value="FAS-BINDING FACTOR 1"/>
    <property type="match status" value="1"/>
</dbReference>
<evidence type="ECO:0000256" key="2">
    <source>
        <dbReference type="SAM" id="MobiDB-lite"/>
    </source>
</evidence>
<protein>
    <submittedName>
        <fullName evidence="3">Uncharacterized protein</fullName>
    </submittedName>
</protein>
<reference evidence="3 4" key="1">
    <citation type="journal article" date="2017" name="Gigascience">
        <title>Genome sequence of the small brown planthopper, Laodelphax striatellus.</title>
        <authorList>
            <person name="Zhu J."/>
            <person name="Jiang F."/>
            <person name="Wang X."/>
            <person name="Yang P."/>
            <person name="Bao Y."/>
            <person name="Zhao W."/>
            <person name="Wang W."/>
            <person name="Lu H."/>
            <person name="Wang Q."/>
            <person name="Cui N."/>
            <person name="Li J."/>
            <person name="Chen X."/>
            <person name="Luo L."/>
            <person name="Yu J."/>
            <person name="Kang L."/>
            <person name="Cui F."/>
        </authorList>
    </citation>
    <scope>NUCLEOTIDE SEQUENCE [LARGE SCALE GENOMIC DNA]</scope>
    <source>
        <strain evidence="3">Lst14</strain>
    </source>
</reference>
<keyword evidence="1" id="KW-0175">Coiled coil</keyword>
<dbReference type="GO" id="GO:0090162">
    <property type="term" value="P:establishment of epithelial cell polarity"/>
    <property type="evidence" value="ECO:0007669"/>
    <property type="project" value="InterPro"/>
</dbReference>
<dbReference type="InterPro" id="IPR033561">
    <property type="entry name" value="FBF1"/>
</dbReference>
<evidence type="ECO:0000256" key="1">
    <source>
        <dbReference type="SAM" id="Coils"/>
    </source>
</evidence>
<dbReference type="InParanoid" id="A0A482WJS1"/>